<dbReference type="PANTHER" id="PTHR45740">
    <property type="entry name" value="POLY [ADP-RIBOSE] POLYMERASE"/>
    <property type="match status" value="1"/>
</dbReference>
<reference evidence="3 4" key="1">
    <citation type="submission" date="2020-04" db="EMBL/GenBank/DDBJ databases">
        <authorList>
            <person name="Alioto T."/>
            <person name="Alioto T."/>
            <person name="Gomez Garrido J."/>
        </authorList>
    </citation>
    <scope>NUCLEOTIDE SEQUENCE [LARGE SCALE GENOMIC DNA]</scope>
</reference>
<dbReference type="EC" id="2.4.2.-" evidence="1"/>
<sequence>MDTSRVAHYGVKVSYKIQKIYKVKNSTLWMKYTSRRQQIALEYPKGEKVPEMHLFHGTRCTDADTIVEHGFNIEKSDPQGMFGKGIYFANLSSKCNQYTFEGYKAACKDHRNEHCTQCIRKMLLCKVAVGKMYEAQAPMNGNMEAPKGYHSIVANPKPHFLVNPEYVIYNNSQAYPSFLIEYKITV</sequence>
<evidence type="ECO:0000259" key="2">
    <source>
        <dbReference type="PROSITE" id="PS51059"/>
    </source>
</evidence>
<dbReference type="InterPro" id="IPR012317">
    <property type="entry name" value="Poly(ADP-ribose)pol_cat_dom"/>
</dbReference>
<organism evidence="3 4">
    <name type="scientific">Cloeon dipterum</name>
    <dbReference type="NCBI Taxonomy" id="197152"/>
    <lineage>
        <taxon>Eukaryota</taxon>
        <taxon>Metazoa</taxon>
        <taxon>Ecdysozoa</taxon>
        <taxon>Arthropoda</taxon>
        <taxon>Hexapoda</taxon>
        <taxon>Insecta</taxon>
        <taxon>Pterygota</taxon>
        <taxon>Palaeoptera</taxon>
        <taxon>Ephemeroptera</taxon>
        <taxon>Pisciforma</taxon>
        <taxon>Baetidae</taxon>
        <taxon>Cloeon</taxon>
    </lineage>
</organism>
<dbReference type="GO" id="GO:0005634">
    <property type="term" value="C:nucleus"/>
    <property type="evidence" value="ECO:0007669"/>
    <property type="project" value="TreeGrafter"/>
</dbReference>
<dbReference type="EMBL" id="CADEPI010000002">
    <property type="protein sequence ID" value="CAB3360145.1"/>
    <property type="molecule type" value="Genomic_DNA"/>
</dbReference>
<dbReference type="PANTHER" id="PTHR45740:SF17">
    <property type="entry name" value="POLY [ADP-RIBOSE] POLYMERASE TANKYRASE-2-LIKE"/>
    <property type="match status" value="1"/>
</dbReference>
<accession>A0A8S1C267</accession>
<dbReference type="Pfam" id="PF00644">
    <property type="entry name" value="PARP"/>
    <property type="match status" value="1"/>
</dbReference>
<evidence type="ECO:0000313" key="3">
    <source>
        <dbReference type="EMBL" id="CAB3360145.1"/>
    </source>
</evidence>
<proteinExistence type="predicted"/>
<dbReference type="Gene3D" id="3.90.228.10">
    <property type="match status" value="1"/>
</dbReference>
<protein>
    <recommendedName>
        <fullName evidence="1">Poly [ADP-ribose] polymerase</fullName>
        <shortName evidence="1">PARP</shortName>
        <ecNumber evidence="1">2.4.2.-</ecNumber>
    </recommendedName>
</protein>
<keyword evidence="4" id="KW-1185">Reference proteome</keyword>
<dbReference type="PROSITE" id="PS51059">
    <property type="entry name" value="PARP_CATALYTIC"/>
    <property type="match status" value="1"/>
</dbReference>
<dbReference type="GO" id="GO:0003950">
    <property type="term" value="F:NAD+ poly-ADP-ribosyltransferase activity"/>
    <property type="evidence" value="ECO:0007669"/>
    <property type="project" value="UniProtKB-UniRule"/>
</dbReference>
<dbReference type="AlphaFoldDB" id="A0A8S1C267"/>
<comment type="caution">
    <text evidence="3">The sequence shown here is derived from an EMBL/GenBank/DDBJ whole genome shotgun (WGS) entry which is preliminary data.</text>
</comment>
<dbReference type="Proteomes" id="UP000494165">
    <property type="component" value="Unassembled WGS sequence"/>
</dbReference>
<feature type="domain" description="PARP catalytic" evidence="2">
    <location>
        <begin position="1"/>
        <end position="186"/>
    </location>
</feature>
<dbReference type="InterPro" id="IPR051712">
    <property type="entry name" value="ARTD-AVP"/>
</dbReference>
<dbReference type="OrthoDB" id="4772757at2759"/>
<keyword evidence="1" id="KW-0328">Glycosyltransferase</keyword>
<dbReference type="GO" id="GO:1990404">
    <property type="term" value="F:NAD+-protein mono-ADP-ribosyltransferase activity"/>
    <property type="evidence" value="ECO:0007669"/>
    <property type="project" value="TreeGrafter"/>
</dbReference>
<name>A0A8S1C267_9INSE</name>
<dbReference type="SUPFAM" id="SSF56399">
    <property type="entry name" value="ADP-ribosylation"/>
    <property type="match status" value="1"/>
</dbReference>
<gene>
    <name evidence="3" type="ORF">CLODIP_2_CD07900</name>
</gene>
<keyword evidence="1" id="KW-0520">NAD</keyword>
<keyword evidence="1" id="KW-0808">Transferase</keyword>
<evidence type="ECO:0000256" key="1">
    <source>
        <dbReference type="RuleBase" id="RU362114"/>
    </source>
</evidence>
<evidence type="ECO:0000313" key="4">
    <source>
        <dbReference type="Proteomes" id="UP000494165"/>
    </source>
</evidence>